<reference evidence="14 15" key="1">
    <citation type="submission" date="2023-03" db="EMBL/GenBank/DDBJ databases">
        <title>YIM 133296 draft genome.</title>
        <authorList>
            <person name="Xiong L."/>
        </authorList>
    </citation>
    <scope>NUCLEOTIDE SEQUENCE [LARGE SCALE GENOMIC DNA]</scope>
    <source>
        <strain evidence="14 15">YIM 133296</strain>
    </source>
</reference>
<dbReference type="InterPro" id="IPR027383">
    <property type="entry name" value="Znf_put"/>
</dbReference>
<dbReference type="Pfam" id="PF10099">
    <property type="entry name" value="RskA_C"/>
    <property type="match status" value="1"/>
</dbReference>
<evidence type="ECO:0000259" key="13">
    <source>
        <dbReference type="Pfam" id="PF13490"/>
    </source>
</evidence>
<evidence type="ECO:0000256" key="5">
    <source>
        <dbReference type="ARBA" id="ARBA00022989"/>
    </source>
</evidence>
<evidence type="ECO:0000256" key="1">
    <source>
        <dbReference type="ARBA" id="ARBA00004167"/>
    </source>
</evidence>
<dbReference type="InterPro" id="IPR018764">
    <property type="entry name" value="RskA_C"/>
</dbReference>
<keyword evidence="7 11" id="KW-0472">Membrane</keyword>
<organism evidence="14 15">
    <name type="scientific">Luteipulveratus flavus</name>
    <dbReference type="NCBI Taxonomy" id="3031728"/>
    <lineage>
        <taxon>Bacteria</taxon>
        <taxon>Bacillati</taxon>
        <taxon>Actinomycetota</taxon>
        <taxon>Actinomycetes</taxon>
        <taxon>Micrococcales</taxon>
        <taxon>Dermacoccaceae</taxon>
        <taxon>Luteipulveratus</taxon>
    </lineage>
</organism>
<evidence type="ECO:0000256" key="11">
    <source>
        <dbReference type="SAM" id="Phobius"/>
    </source>
</evidence>
<sequence length="238" mass="24698">MNDDEIHELAGAYALGAVDDIERASFERHLKTCAACQEEVASYDDALVALASTARPVAPPPALKSRIMDALPEQAPAPAPAGARPAHRPERRTFASRTRLLVAAAVVALLAGVGVGIAQPWQQPTSVASLSPAERVRLAPDAKEYQGRVGDGFVLVTASAAERAATITTDRLPPVGSDRTYQAWFLDASGTPRSAGLLRDDGPQLLTGVPGPSLALSVEPSGGSKAPTTKPVVLVALT</sequence>
<dbReference type="Gene3D" id="1.10.10.1320">
    <property type="entry name" value="Anti-sigma factor, zinc-finger domain"/>
    <property type="match status" value="1"/>
</dbReference>
<proteinExistence type="predicted"/>
<dbReference type="EMBL" id="JAROAV010000028">
    <property type="protein sequence ID" value="MDF8264342.1"/>
    <property type="molecule type" value="Genomic_DNA"/>
</dbReference>
<evidence type="ECO:0000256" key="6">
    <source>
        <dbReference type="ARBA" id="ARBA00023015"/>
    </source>
</evidence>
<evidence type="ECO:0000256" key="7">
    <source>
        <dbReference type="ARBA" id="ARBA00023136"/>
    </source>
</evidence>
<comment type="subcellular location">
    <subcellularLocation>
        <location evidence="2">Cell membrane</location>
    </subcellularLocation>
    <subcellularLocation>
        <location evidence="1">Membrane</location>
        <topology evidence="1">Single-pass membrane protein</topology>
    </subcellularLocation>
</comment>
<evidence type="ECO:0000256" key="4">
    <source>
        <dbReference type="ARBA" id="ARBA00022692"/>
    </source>
</evidence>
<gene>
    <name evidence="14" type="ORF">P4R38_08820</name>
</gene>
<evidence type="ECO:0000256" key="9">
    <source>
        <dbReference type="ARBA" id="ARBA00029829"/>
    </source>
</evidence>
<evidence type="ECO:0000256" key="8">
    <source>
        <dbReference type="ARBA" id="ARBA00023163"/>
    </source>
</evidence>
<dbReference type="PANTHER" id="PTHR37461">
    <property type="entry name" value="ANTI-SIGMA-K FACTOR RSKA"/>
    <property type="match status" value="1"/>
</dbReference>
<accession>A0ABT6C7Q5</accession>
<keyword evidence="6" id="KW-0805">Transcription regulation</keyword>
<dbReference type="Pfam" id="PF13490">
    <property type="entry name" value="zf-HC2"/>
    <property type="match status" value="1"/>
</dbReference>
<feature type="domain" description="Anti-sigma K factor RskA C-terminal" evidence="12">
    <location>
        <begin position="102"/>
        <end position="232"/>
    </location>
</feature>
<protein>
    <recommendedName>
        <fullName evidence="10">Regulator of SigK</fullName>
    </recommendedName>
    <alternativeName>
        <fullName evidence="9">Sigma-K anti-sigma factor RskA</fullName>
    </alternativeName>
</protein>
<evidence type="ECO:0000313" key="14">
    <source>
        <dbReference type="EMBL" id="MDF8264342.1"/>
    </source>
</evidence>
<keyword evidence="8" id="KW-0804">Transcription</keyword>
<name>A0ABT6C7Q5_9MICO</name>
<feature type="domain" description="Putative zinc-finger" evidence="13">
    <location>
        <begin position="4"/>
        <end position="37"/>
    </location>
</feature>
<dbReference type="InterPro" id="IPR041916">
    <property type="entry name" value="Anti_sigma_zinc_sf"/>
</dbReference>
<evidence type="ECO:0000256" key="3">
    <source>
        <dbReference type="ARBA" id="ARBA00022475"/>
    </source>
</evidence>
<dbReference type="RefSeq" id="WP_277191870.1">
    <property type="nucleotide sequence ID" value="NZ_JAROAV010000028.1"/>
</dbReference>
<dbReference type="Proteomes" id="UP001528912">
    <property type="component" value="Unassembled WGS sequence"/>
</dbReference>
<keyword evidence="5 11" id="KW-1133">Transmembrane helix</keyword>
<keyword evidence="4 11" id="KW-0812">Transmembrane</keyword>
<evidence type="ECO:0000259" key="12">
    <source>
        <dbReference type="Pfam" id="PF10099"/>
    </source>
</evidence>
<feature type="transmembrane region" description="Helical" evidence="11">
    <location>
        <begin position="100"/>
        <end position="121"/>
    </location>
</feature>
<evidence type="ECO:0000313" key="15">
    <source>
        <dbReference type="Proteomes" id="UP001528912"/>
    </source>
</evidence>
<keyword evidence="3" id="KW-1003">Cell membrane</keyword>
<dbReference type="PANTHER" id="PTHR37461:SF1">
    <property type="entry name" value="ANTI-SIGMA-K FACTOR RSKA"/>
    <property type="match status" value="1"/>
</dbReference>
<keyword evidence="15" id="KW-1185">Reference proteome</keyword>
<comment type="caution">
    <text evidence="14">The sequence shown here is derived from an EMBL/GenBank/DDBJ whole genome shotgun (WGS) entry which is preliminary data.</text>
</comment>
<evidence type="ECO:0000256" key="10">
    <source>
        <dbReference type="ARBA" id="ARBA00030803"/>
    </source>
</evidence>
<dbReference type="InterPro" id="IPR051474">
    <property type="entry name" value="Anti-sigma-K/W_factor"/>
</dbReference>
<evidence type="ECO:0000256" key="2">
    <source>
        <dbReference type="ARBA" id="ARBA00004236"/>
    </source>
</evidence>